<keyword evidence="8" id="KW-1185">Reference proteome</keyword>
<dbReference type="GeneID" id="111317760"/>
<gene>
    <name evidence="9" type="primary">LOC111317760</name>
</gene>
<proteinExistence type="inferred from homology"/>
<evidence type="ECO:0000256" key="1">
    <source>
        <dbReference type="ARBA" id="ARBA00004370"/>
    </source>
</evidence>
<protein>
    <submittedName>
        <fullName evidence="9">Sphinganine C4-monooxygenase 1-like</fullName>
    </submittedName>
</protein>
<feature type="transmembrane region" description="Helical" evidence="6">
    <location>
        <begin position="9"/>
        <end position="29"/>
    </location>
</feature>
<dbReference type="Proteomes" id="UP000515121">
    <property type="component" value="Unplaced"/>
</dbReference>
<keyword evidence="3 6" id="KW-0812">Transmembrane</keyword>
<evidence type="ECO:0000313" key="8">
    <source>
        <dbReference type="Proteomes" id="UP000515121"/>
    </source>
</evidence>
<evidence type="ECO:0000313" key="9">
    <source>
        <dbReference type="RefSeq" id="XP_022775901.1"/>
    </source>
</evidence>
<dbReference type="AlphaFoldDB" id="A0A6P6BFM2"/>
<evidence type="ECO:0000256" key="5">
    <source>
        <dbReference type="ARBA" id="ARBA00023136"/>
    </source>
</evidence>
<dbReference type="InterPro" id="IPR050307">
    <property type="entry name" value="Sterol_Desaturase_Related"/>
</dbReference>
<dbReference type="RefSeq" id="XP_022775901.1">
    <property type="nucleotide sequence ID" value="XM_022920166.1"/>
</dbReference>
<keyword evidence="4 6" id="KW-1133">Transmembrane helix</keyword>
<accession>A0A6P6BFM2</accession>
<dbReference type="GO" id="GO:0016020">
    <property type="term" value="C:membrane"/>
    <property type="evidence" value="ECO:0007669"/>
    <property type="project" value="UniProtKB-SubCell"/>
</dbReference>
<comment type="subcellular location">
    <subcellularLocation>
        <location evidence="1">Membrane</location>
    </subcellularLocation>
</comment>
<dbReference type="GO" id="GO:0016491">
    <property type="term" value="F:oxidoreductase activity"/>
    <property type="evidence" value="ECO:0007669"/>
    <property type="project" value="InterPro"/>
</dbReference>
<evidence type="ECO:0000256" key="3">
    <source>
        <dbReference type="ARBA" id="ARBA00022692"/>
    </source>
</evidence>
<comment type="similarity">
    <text evidence="2">Belongs to the sterol desaturase family.</text>
</comment>
<evidence type="ECO:0000259" key="7">
    <source>
        <dbReference type="Pfam" id="PF04116"/>
    </source>
</evidence>
<dbReference type="GO" id="GO:0008610">
    <property type="term" value="P:lipid biosynthetic process"/>
    <property type="evidence" value="ECO:0007669"/>
    <property type="project" value="InterPro"/>
</dbReference>
<evidence type="ECO:0000256" key="4">
    <source>
        <dbReference type="ARBA" id="ARBA00022989"/>
    </source>
</evidence>
<feature type="transmembrane region" description="Helical" evidence="6">
    <location>
        <begin position="94"/>
        <end position="114"/>
    </location>
</feature>
<dbReference type="Pfam" id="PF04116">
    <property type="entry name" value="FA_hydroxylase"/>
    <property type="match status" value="1"/>
</dbReference>
<reference evidence="9" key="1">
    <citation type="submission" date="2025-08" db="UniProtKB">
        <authorList>
            <consortium name="RefSeq"/>
        </authorList>
    </citation>
    <scope>IDENTIFICATION</scope>
    <source>
        <tissue evidence="9">Fruit stalk</tissue>
    </source>
</reference>
<dbReference type="PANTHER" id="PTHR11863">
    <property type="entry name" value="STEROL DESATURASE"/>
    <property type="match status" value="1"/>
</dbReference>
<dbReference type="KEGG" id="dzi:111317760"/>
<dbReference type="GO" id="GO:0005506">
    <property type="term" value="F:iron ion binding"/>
    <property type="evidence" value="ECO:0007669"/>
    <property type="project" value="InterPro"/>
</dbReference>
<organism evidence="8 9">
    <name type="scientific">Durio zibethinus</name>
    <name type="common">Durian</name>
    <dbReference type="NCBI Taxonomy" id="66656"/>
    <lineage>
        <taxon>Eukaryota</taxon>
        <taxon>Viridiplantae</taxon>
        <taxon>Streptophyta</taxon>
        <taxon>Embryophyta</taxon>
        <taxon>Tracheophyta</taxon>
        <taxon>Spermatophyta</taxon>
        <taxon>Magnoliopsida</taxon>
        <taxon>eudicotyledons</taxon>
        <taxon>Gunneridae</taxon>
        <taxon>Pentapetalae</taxon>
        <taxon>rosids</taxon>
        <taxon>malvids</taxon>
        <taxon>Malvales</taxon>
        <taxon>Malvaceae</taxon>
        <taxon>Helicteroideae</taxon>
        <taxon>Durio</taxon>
    </lineage>
</organism>
<feature type="domain" description="Fatty acid hydroxylase" evidence="7">
    <location>
        <begin position="101"/>
        <end position="237"/>
    </location>
</feature>
<evidence type="ECO:0000256" key="2">
    <source>
        <dbReference type="ARBA" id="ARBA00009324"/>
    </source>
</evidence>
<dbReference type="OrthoDB" id="408954at2759"/>
<name>A0A6P6BFM2_DURZI</name>
<evidence type="ECO:0000256" key="6">
    <source>
        <dbReference type="SAM" id="Phobius"/>
    </source>
</evidence>
<keyword evidence="5 6" id="KW-0472">Membrane</keyword>
<dbReference type="InterPro" id="IPR006694">
    <property type="entry name" value="Fatty_acid_hydroxylase"/>
</dbReference>
<sequence length="266" mass="30219">MALKMSDELLGIVMPILVYWIYSGIYMALESTKSFDNYKLHSKEDEDDNNLVSKTTVIKGVLLTQTLQAVGAFLLFTVTRGNEAETSPREPSSLIIIATQFVIAMLVFDTWTYFTPRYMHQNKFLYRHLHSWHHQLVVSYAFGVQYTHPLEGLLVDTVGGALAFIVSGMSPRTSIFFFLFVSLKIVDDHCGLRLPGNLIQIFFKNNSAYHDVHHQLYGGKYNFSQPSFIMGDRILGTYMPYSLEKRAEGAFEVRAAAGIKEYNKDG</sequence>